<dbReference type="InterPro" id="IPR001296">
    <property type="entry name" value="Glyco_trans_1"/>
</dbReference>
<gene>
    <name evidence="3" type="ORF">L1F29_24945</name>
</gene>
<evidence type="ECO:0000259" key="1">
    <source>
        <dbReference type="Pfam" id="PF00534"/>
    </source>
</evidence>
<dbReference type="CDD" id="cd03801">
    <property type="entry name" value="GT4_PimA-like"/>
    <property type="match status" value="1"/>
</dbReference>
<feature type="domain" description="Glycosyltransferase subfamily 4-like N-terminal" evidence="2">
    <location>
        <begin position="85"/>
        <end position="173"/>
    </location>
</feature>
<evidence type="ECO:0000313" key="3">
    <source>
        <dbReference type="EMBL" id="UVI28664.1"/>
    </source>
</evidence>
<dbReference type="SUPFAM" id="SSF53756">
    <property type="entry name" value="UDP-Glycosyltransferase/glycogen phosphorylase"/>
    <property type="match status" value="1"/>
</dbReference>
<dbReference type="Pfam" id="PF00534">
    <property type="entry name" value="Glycos_transf_1"/>
    <property type="match status" value="1"/>
</dbReference>
<dbReference type="InterPro" id="IPR050194">
    <property type="entry name" value="Glycosyltransferase_grp1"/>
</dbReference>
<keyword evidence="4" id="KW-1185">Reference proteome</keyword>
<organism evidence="3 4">
    <name type="scientific">Paenibacillus spongiae</name>
    <dbReference type="NCBI Taxonomy" id="2909671"/>
    <lineage>
        <taxon>Bacteria</taxon>
        <taxon>Bacillati</taxon>
        <taxon>Bacillota</taxon>
        <taxon>Bacilli</taxon>
        <taxon>Bacillales</taxon>
        <taxon>Paenibacillaceae</taxon>
        <taxon>Paenibacillus</taxon>
    </lineage>
</organism>
<dbReference type="EMBL" id="CP091430">
    <property type="protein sequence ID" value="UVI28664.1"/>
    <property type="molecule type" value="Genomic_DNA"/>
</dbReference>
<evidence type="ECO:0000259" key="2">
    <source>
        <dbReference type="Pfam" id="PF13439"/>
    </source>
</evidence>
<proteinExistence type="predicted"/>
<feature type="domain" description="Glycosyl transferase family 1" evidence="1">
    <location>
        <begin position="186"/>
        <end position="361"/>
    </location>
</feature>
<protein>
    <submittedName>
        <fullName evidence="3">Glycosyltransferase family 4 protein</fullName>
    </submittedName>
</protein>
<dbReference type="PANTHER" id="PTHR45947:SF3">
    <property type="entry name" value="SULFOQUINOVOSYL TRANSFERASE SQD2"/>
    <property type="match status" value="1"/>
</dbReference>
<sequence length="386" mass="43736">MARPKIAFVTPGSFPLPSPNSSSVERVVEKLVPLLVPAVEACIYGRTSRNLPRRGMLKGAECERYPAVDKLKYVRDVGLSILRNAPDVTEVENRPRTVLRLKRMRPQGRIWLHLHSTTFIRKTAIPSSMLTRSFRQAERIIVNSEFLRDVVAQRVPSCAHKVNVIYPGVDTDRFVSQFSFEGAIKREQLRFARGWNGRDVVLYMGRLIPMKGVHHLLRLLPELIKQHPPVLLVIVGGAFYGSQRTTSYVRELHRMGNRLMGHVQFVPYVPYSEVPDWFLGADVAVVPSSTREAFGLVNVEAMACGLPVVATRAGGMKEIIEDGVTGYLVDPVHIETEMSSRILALLRNRELRSLMGMSSRQRVEQRFTWHHSAERWLALLRESGIK</sequence>
<evidence type="ECO:0000313" key="4">
    <source>
        <dbReference type="Proteomes" id="UP001057877"/>
    </source>
</evidence>
<dbReference type="RefSeq" id="WP_258384752.1">
    <property type="nucleotide sequence ID" value="NZ_CP091430.1"/>
</dbReference>
<name>A0ABY5S4Q9_9BACL</name>
<dbReference type="Pfam" id="PF13439">
    <property type="entry name" value="Glyco_transf_4"/>
    <property type="match status" value="1"/>
</dbReference>
<reference evidence="3" key="1">
    <citation type="submission" date="2022-01" db="EMBL/GenBank/DDBJ databases">
        <title>Paenibacillus spongiae sp. nov., isolated from marine sponge.</title>
        <authorList>
            <person name="Li Z."/>
            <person name="Zhang M."/>
        </authorList>
    </citation>
    <scope>NUCLEOTIDE SEQUENCE</scope>
    <source>
        <strain evidence="3">PHS-Z3</strain>
    </source>
</reference>
<dbReference type="Gene3D" id="3.40.50.2000">
    <property type="entry name" value="Glycogen Phosphorylase B"/>
    <property type="match status" value="2"/>
</dbReference>
<dbReference type="PANTHER" id="PTHR45947">
    <property type="entry name" value="SULFOQUINOVOSYL TRANSFERASE SQD2"/>
    <property type="match status" value="1"/>
</dbReference>
<dbReference type="InterPro" id="IPR028098">
    <property type="entry name" value="Glyco_trans_4-like_N"/>
</dbReference>
<dbReference type="Proteomes" id="UP001057877">
    <property type="component" value="Chromosome"/>
</dbReference>
<accession>A0ABY5S4Q9</accession>